<organism evidence="1 2">
    <name type="scientific">Caenorhabditis tropicalis</name>
    <dbReference type="NCBI Taxonomy" id="1561998"/>
    <lineage>
        <taxon>Eukaryota</taxon>
        <taxon>Metazoa</taxon>
        <taxon>Ecdysozoa</taxon>
        <taxon>Nematoda</taxon>
        <taxon>Chromadorea</taxon>
        <taxon>Rhabditida</taxon>
        <taxon>Rhabditina</taxon>
        <taxon>Rhabditomorpha</taxon>
        <taxon>Rhabditoidea</taxon>
        <taxon>Rhabditidae</taxon>
        <taxon>Peloderinae</taxon>
        <taxon>Caenorhabditis</taxon>
    </lineage>
</organism>
<accession>A0A1I7UJ71</accession>
<dbReference type="STRING" id="1561998.A0A1I7UJ71"/>
<protein>
    <submittedName>
        <fullName evidence="2">Uncharacterized protein</fullName>
    </submittedName>
</protein>
<name>A0A1I7UJ71_9PELO</name>
<reference evidence="2" key="1">
    <citation type="submission" date="2016-11" db="UniProtKB">
        <authorList>
            <consortium name="WormBaseParasite"/>
        </authorList>
    </citation>
    <scope>IDENTIFICATION</scope>
</reference>
<dbReference type="Proteomes" id="UP000095282">
    <property type="component" value="Unplaced"/>
</dbReference>
<dbReference type="WBParaSite" id="Csp11.Scaffold629.g9862.t1">
    <property type="protein sequence ID" value="Csp11.Scaffold629.g9862.t1"/>
    <property type="gene ID" value="Csp11.Scaffold629.g9862"/>
</dbReference>
<keyword evidence="1" id="KW-1185">Reference proteome</keyword>
<dbReference type="AlphaFoldDB" id="A0A1I7UJ71"/>
<sequence length="81" mass="9008">MASSSSPSSTTSPLIITGYSFLLAADSHFQNGAKTTYLNVEYEYSNSSHTARIPMHKDEFASIRGDLNSSRRLIDLLRSRH</sequence>
<proteinExistence type="predicted"/>
<evidence type="ECO:0000313" key="2">
    <source>
        <dbReference type="WBParaSite" id="Csp11.Scaffold629.g9862.t1"/>
    </source>
</evidence>
<evidence type="ECO:0000313" key="1">
    <source>
        <dbReference type="Proteomes" id="UP000095282"/>
    </source>
</evidence>